<dbReference type="Proteomes" id="UP001225598">
    <property type="component" value="Chromosome"/>
</dbReference>
<keyword evidence="2" id="KW-1185">Reference proteome</keyword>
<dbReference type="SUPFAM" id="SSF56601">
    <property type="entry name" value="beta-lactamase/transpeptidase-like"/>
    <property type="match status" value="1"/>
</dbReference>
<accession>A0ABY8VDT7</accession>
<name>A0ABY8VDT7_9CORY</name>
<evidence type="ECO:0000313" key="2">
    <source>
        <dbReference type="Proteomes" id="UP001225598"/>
    </source>
</evidence>
<proteinExistence type="predicted"/>
<reference evidence="1 2" key="1">
    <citation type="submission" date="2023-05" db="EMBL/GenBank/DDBJ databases">
        <title>Corynebacterium suedekumii sp. nov. and Corynebacterium breve sp. nov. isolated from raw cow's milk.</title>
        <authorList>
            <person name="Baer M.K."/>
            <person name="Mehl L."/>
            <person name="Hellmuth R."/>
            <person name="Marke G."/>
            <person name="Lipski A."/>
        </authorList>
    </citation>
    <scope>NUCLEOTIDE SEQUENCE [LARGE SCALE GENOMIC DNA]</scope>
    <source>
        <strain evidence="1 2">R4</strain>
    </source>
</reference>
<protein>
    <recommendedName>
        <fullName evidence="3">Beta-lactamase</fullName>
    </recommendedName>
</protein>
<sequence>MSTDLISKSDLEEKVGKIEEETDTTMSVAITDGDEMRAVGHIGQFPAWSTIKVPIALAAVEECSYDDAYRDELITASIEWSDNDAAYYLWTCLGDPETADARTEEMISRGGTSLHMEPAFGLTRWSIPSQAQFGHYISSLDEGNPVIEAMHNIDEEQSYGLGTLDDAAFKGGWSDDEDGSWHTRQFGFFNHDGETYGVAIAARSESGSYADGQEALTAITEFLIQ</sequence>
<evidence type="ECO:0000313" key="1">
    <source>
        <dbReference type="EMBL" id="WIM67831.1"/>
    </source>
</evidence>
<dbReference type="EMBL" id="CP126969">
    <property type="protein sequence ID" value="WIM67831.1"/>
    <property type="molecule type" value="Genomic_DNA"/>
</dbReference>
<organism evidence="1 2">
    <name type="scientific">Corynebacterium breve</name>
    <dbReference type="NCBI Taxonomy" id="3049799"/>
    <lineage>
        <taxon>Bacteria</taxon>
        <taxon>Bacillati</taxon>
        <taxon>Actinomycetota</taxon>
        <taxon>Actinomycetes</taxon>
        <taxon>Mycobacteriales</taxon>
        <taxon>Corynebacteriaceae</taxon>
        <taxon>Corynebacterium</taxon>
    </lineage>
</organism>
<dbReference type="Gene3D" id="3.40.710.10">
    <property type="entry name" value="DD-peptidase/beta-lactamase superfamily"/>
    <property type="match status" value="1"/>
</dbReference>
<gene>
    <name evidence="1" type="ORF">QP027_00025</name>
</gene>
<dbReference type="InterPro" id="IPR012338">
    <property type="entry name" value="Beta-lactam/transpept-like"/>
</dbReference>
<evidence type="ECO:0008006" key="3">
    <source>
        <dbReference type="Google" id="ProtNLM"/>
    </source>
</evidence>
<dbReference type="RefSeq" id="WP_284825155.1">
    <property type="nucleotide sequence ID" value="NZ_CP126969.1"/>
</dbReference>